<dbReference type="Proteomes" id="UP001164705">
    <property type="component" value="Chromosome"/>
</dbReference>
<dbReference type="AlphaFoldDB" id="A0A9E8MWL7"/>
<reference evidence="1" key="1">
    <citation type="submission" date="2022-11" db="EMBL/GenBank/DDBJ databases">
        <title>Lacinutrix neustonica HL-RS19T sp. nov., isolated from the surface microlayer sample of brackish Lake Shihwa.</title>
        <authorList>
            <person name="Choi J.Y."/>
            <person name="Hwang C.Y."/>
        </authorList>
    </citation>
    <scope>NUCLEOTIDE SEQUENCE</scope>
    <source>
        <strain evidence="1">HL-RS19</strain>
    </source>
</reference>
<organism evidence="1 2">
    <name type="scientific">Lacinutrix neustonica</name>
    <dbReference type="NCBI Taxonomy" id="2980107"/>
    <lineage>
        <taxon>Bacteria</taxon>
        <taxon>Pseudomonadati</taxon>
        <taxon>Bacteroidota</taxon>
        <taxon>Flavobacteriia</taxon>
        <taxon>Flavobacteriales</taxon>
        <taxon>Flavobacteriaceae</taxon>
        <taxon>Lacinutrix</taxon>
    </lineage>
</organism>
<evidence type="ECO:0000313" key="2">
    <source>
        <dbReference type="Proteomes" id="UP001164705"/>
    </source>
</evidence>
<dbReference type="KEGG" id="lnu:N7U66_01250"/>
<dbReference type="EMBL" id="CP113088">
    <property type="protein sequence ID" value="WAC02386.1"/>
    <property type="molecule type" value="Genomic_DNA"/>
</dbReference>
<name>A0A9E8MWL7_9FLAO</name>
<gene>
    <name evidence="1" type="ORF">N7U66_01250</name>
</gene>
<dbReference type="RefSeq" id="WP_267676984.1">
    <property type="nucleotide sequence ID" value="NZ_CP113088.1"/>
</dbReference>
<sequence>MLDGSVDGAVGNVQGKLVYANKTELNGSPGREAKIEVQGAFMYMNMYVKNNALYAIQTICLSENDENEDIKKFFSSFKLNNM</sequence>
<accession>A0A9E8MWL7</accession>
<protein>
    <submittedName>
        <fullName evidence="1">Uncharacterized protein</fullName>
    </submittedName>
</protein>
<keyword evidence="2" id="KW-1185">Reference proteome</keyword>
<evidence type="ECO:0000313" key="1">
    <source>
        <dbReference type="EMBL" id="WAC02386.1"/>
    </source>
</evidence>
<proteinExistence type="predicted"/>